<reference evidence="1 2" key="2">
    <citation type="journal article" date="2017" name="Nature">
        <title>The Apostasia genome and the evolution of orchids.</title>
        <authorList>
            <person name="Zhang G.Q."/>
            <person name="Liu K.W."/>
            <person name="Li Z."/>
            <person name="Lohaus R."/>
            <person name="Hsiao Y.Y."/>
            <person name="Niu S.C."/>
            <person name="Wang J.Y."/>
            <person name="Lin Y.C."/>
            <person name="Xu Q."/>
            <person name="Chen L.J."/>
            <person name="Yoshida K."/>
            <person name="Fujiwara S."/>
            <person name="Wang Z.W."/>
            <person name="Zhang Y.Q."/>
            <person name="Mitsuda N."/>
            <person name="Wang M."/>
            <person name="Liu G.H."/>
            <person name="Pecoraro L."/>
            <person name="Huang H.X."/>
            <person name="Xiao X.J."/>
            <person name="Lin M."/>
            <person name="Wu X.Y."/>
            <person name="Wu W.L."/>
            <person name="Chen Y.Y."/>
            <person name="Chang S.B."/>
            <person name="Sakamoto S."/>
            <person name="Ohme-Takagi M."/>
            <person name="Yagi M."/>
            <person name="Zeng S.J."/>
            <person name="Shen C.Y."/>
            <person name="Yeh C.M."/>
            <person name="Luo Y.B."/>
            <person name="Tsai W.C."/>
            <person name="Van de Peer Y."/>
            <person name="Liu Z.J."/>
        </authorList>
    </citation>
    <scope>NUCLEOTIDE SEQUENCE [LARGE SCALE GENOMIC DNA]</scope>
    <source>
        <tissue evidence="1">The whole plant</tissue>
    </source>
</reference>
<protein>
    <submittedName>
        <fullName evidence="1">Uncharacterized protein</fullName>
    </submittedName>
</protein>
<proteinExistence type="predicted"/>
<dbReference type="Proteomes" id="UP000233837">
    <property type="component" value="Unassembled WGS sequence"/>
</dbReference>
<accession>A0A2I0XBW3</accession>
<organism evidence="1 2">
    <name type="scientific">Dendrobium catenatum</name>
    <dbReference type="NCBI Taxonomy" id="906689"/>
    <lineage>
        <taxon>Eukaryota</taxon>
        <taxon>Viridiplantae</taxon>
        <taxon>Streptophyta</taxon>
        <taxon>Embryophyta</taxon>
        <taxon>Tracheophyta</taxon>
        <taxon>Spermatophyta</taxon>
        <taxon>Magnoliopsida</taxon>
        <taxon>Liliopsida</taxon>
        <taxon>Asparagales</taxon>
        <taxon>Orchidaceae</taxon>
        <taxon>Epidendroideae</taxon>
        <taxon>Malaxideae</taxon>
        <taxon>Dendrobiinae</taxon>
        <taxon>Dendrobium</taxon>
    </lineage>
</organism>
<dbReference type="AlphaFoldDB" id="A0A2I0XBW3"/>
<reference evidence="1 2" key="1">
    <citation type="journal article" date="2016" name="Sci. Rep.">
        <title>The Dendrobium catenatum Lindl. genome sequence provides insights into polysaccharide synthase, floral development and adaptive evolution.</title>
        <authorList>
            <person name="Zhang G.Q."/>
            <person name="Xu Q."/>
            <person name="Bian C."/>
            <person name="Tsai W.C."/>
            <person name="Yeh C.M."/>
            <person name="Liu K.W."/>
            <person name="Yoshida K."/>
            <person name="Zhang L.S."/>
            <person name="Chang S.B."/>
            <person name="Chen F."/>
            <person name="Shi Y."/>
            <person name="Su Y.Y."/>
            <person name="Zhang Y.Q."/>
            <person name="Chen L.J."/>
            <person name="Yin Y."/>
            <person name="Lin M."/>
            <person name="Huang H."/>
            <person name="Deng H."/>
            <person name="Wang Z.W."/>
            <person name="Zhu S.L."/>
            <person name="Zhao X."/>
            <person name="Deng C."/>
            <person name="Niu S.C."/>
            <person name="Huang J."/>
            <person name="Wang M."/>
            <person name="Liu G.H."/>
            <person name="Yang H.J."/>
            <person name="Xiao X.J."/>
            <person name="Hsiao Y.Y."/>
            <person name="Wu W.L."/>
            <person name="Chen Y.Y."/>
            <person name="Mitsuda N."/>
            <person name="Ohme-Takagi M."/>
            <person name="Luo Y.B."/>
            <person name="Van de Peer Y."/>
            <person name="Liu Z.J."/>
        </authorList>
    </citation>
    <scope>NUCLEOTIDE SEQUENCE [LARGE SCALE GENOMIC DNA]</scope>
    <source>
        <tissue evidence="1">The whole plant</tissue>
    </source>
</reference>
<keyword evidence="2" id="KW-1185">Reference proteome</keyword>
<evidence type="ECO:0000313" key="1">
    <source>
        <dbReference type="EMBL" id="PKU85395.1"/>
    </source>
</evidence>
<evidence type="ECO:0000313" key="2">
    <source>
        <dbReference type="Proteomes" id="UP000233837"/>
    </source>
</evidence>
<name>A0A2I0XBW3_9ASPA</name>
<sequence>MERRWRVPCRENALYPLSIRGTDSQNGVRDGRFPRAHQQGGGGLVETASEGAWVGCRRAEADFPAIIGELAATSIDSFVK</sequence>
<gene>
    <name evidence="1" type="ORF">MA16_Dca003134</name>
</gene>
<dbReference type="EMBL" id="KZ501977">
    <property type="protein sequence ID" value="PKU85395.1"/>
    <property type="molecule type" value="Genomic_DNA"/>
</dbReference>